<gene>
    <name evidence="1" type="ORF">HDC06266</name>
</gene>
<organism evidence="1">
    <name type="scientific">Drosophila melanogaster</name>
    <name type="common">Fruit fly</name>
    <dbReference type="NCBI Taxonomy" id="7227"/>
    <lineage>
        <taxon>Eukaryota</taxon>
        <taxon>Metazoa</taxon>
        <taxon>Ecdysozoa</taxon>
        <taxon>Arthropoda</taxon>
        <taxon>Hexapoda</taxon>
        <taxon>Insecta</taxon>
        <taxon>Pterygota</taxon>
        <taxon>Neoptera</taxon>
        <taxon>Endopterygota</taxon>
        <taxon>Diptera</taxon>
        <taxon>Brachycera</taxon>
        <taxon>Muscomorpha</taxon>
        <taxon>Ephydroidea</taxon>
        <taxon>Drosophilidae</taxon>
        <taxon>Drosophila</taxon>
        <taxon>Sophophora</taxon>
    </lineage>
</organism>
<evidence type="ECO:0000313" key="1">
    <source>
        <dbReference type="EMBL" id="DAA02492.1"/>
    </source>
</evidence>
<dbReference type="AlphaFoldDB" id="Q6IGH2"/>
<name>Q6IGH2_DROME</name>
<reference evidence="1" key="1">
    <citation type="journal article" date="2003" name="Genome Biol.">
        <title>An integrated gene annotation and transcriptional profiling approach towards the full gene content of the Drosophila genome.</title>
        <authorList>
            <person name="Hild M."/>
            <person name="Beckmann B."/>
            <person name="Haas S.A."/>
            <person name="Koch B."/>
            <person name="Solovyev V."/>
            <person name="Busold C."/>
            <person name="Fellenberg K."/>
            <person name="Boutros M."/>
            <person name="Vingron M."/>
            <person name="Sauer F."/>
            <person name="Hoheisel J.D."/>
            <person name="Paro R."/>
        </authorList>
    </citation>
    <scope>NUCLEOTIDE SEQUENCE</scope>
</reference>
<dbReference type="EMBL" id="BK003794">
    <property type="protein sequence ID" value="DAA02492.1"/>
    <property type="molecule type" value="Genomic_DNA"/>
</dbReference>
<accession>Q6IGH2</accession>
<sequence>MPENLKGHWPRLGVWVTDECMGHGHPDQGNVALALALAVAAACSFKIEQEPGSGAASMPCAKWVGFGTRDPLSRTFGPSENGSVKIPHQVERVQQRFVRQMDVLGSLMPHGSH</sequence>
<protein>
    <submittedName>
        <fullName evidence="1">HDC06266</fullName>
    </submittedName>
</protein>
<proteinExistence type="predicted"/>